<sequence length="105" mass="11851">MAGVTTEKSTKKKAKVAVMKVKDVAEKAVAERNEVAEEGFPAAEMDEWWMGLWSGVDEEMSWATSWCPFWEMENVGDAYDAFYGDVLWSFDIWDFKASGNNAPNP</sequence>
<gene>
    <name evidence="1" type="ORF">CDL12_04739</name>
</gene>
<organism evidence="1 2">
    <name type="scientific">Handroanthus impetiginosus</name>
    <dbReference type="NCBI Taxonomy" id="429701"/>
    <lineage>
        <taxon>Eukaryota</taxon>
        <taxon>Viridiplantae</taxon>
        <taxon>Streptophyta</taxon>
        <taxon>Embryophyta</taxon>
        <taxon>Tracheophyta</taxon>
        <taxon>Spermatophyta</taxon>
        <taxon>Magnoliopsida</taxon>
        <taxon>eudicotyledons</taxon>
        <taxon>Gunneridae</taxon>
        <taxon>Pentapetalae</taxon>
        <taxon>asterids</taxon>
        <taxon>lamiids</taxon>
        <taxon>Lamiales</taxon>
        <taxon>Bignoniaceae</taxon>
        <taxon>Crescentiina</taxon>
        <taxon>Tabebuia alliance</taxon>
        <taxon>Handroanthus</taxon>
    </lineage>
</organism>
<dbReference type="Proteomes" id="UP000231279">
    <property type="component" value="Unassembled WGS sequence"/>
</dbReference>
<comment type="caution">
    <text evidence="1">The sequence shown here is derived from an EMBL/GenBank/DDBJ whole genome shotgun (WGS) entry which is preliminary data.</text>
</comment>
<proteinExistence type="predicted"/>
<protein>
    <submittedName>
        <fullName evidence="1">Uncharacterized protein</fullName>
    </submittedName>
</protein>
<dbReference type="AlphaFoldDB" id="A0A2G9HYF7"/>
<dbReference type="OrthoDB" id="1075193at2759"/>
<evidence type="ECO:0000313" key="2">
    <source>
        <dbReference type="Proteomes" id="UP000231279"/>
    </source>
</evidence>
<name>A0A2G9HYF7_9LAMI</name>
<accession>A0A2G9HYF7</accession>
<keyword evidence="2" id="KW-1185">Reference proteome</keyword>
<reference evidence="2" key="1">
    <citation type="journal article" date="2018" name="Gigascience">
        <title>Genome assembly of the Pink Ipe (Handroanthus impetiginosus, Bignoniaceae), a highly valued, ecologically keystone Neotropical timber forest tree.</title>
        <authorList>
            <person name="Silva-Junior O.B."/>
            <person name="Grattapaglia D."/>
            <person name="Novaes E."/>
            <person name="Collevatti R.G."/>
        </authorList>
    </citation>
    <scope>NUCLEOTIDE SEQUENCE [LARGE SCALE GENOMIC DNA]</scope>
    <source>
        <strain evidence="2">cv. UFG-1</strain>
    </source>
</reference>
<evidence type="ECO:0000313" key="1">
    <source>
        <dbReference type="EMBL" id="PIN22546.1"/>
    </source>
</evidence>
<dbReference type="EMBL" id="NKXS01000733">
    <property type="protein sequence ID" value="PIN22546.1"/>
    <property type="molecule type" value="Genomic_DNA"/>
</dbReference>